<dbReference type="InterPro" id="IPR050950">
    <property type="entry name" value="HTH-type_LysR_regulators"/>
</dbReference>
<evidence type="ECO:0000256" key="1">
    <source>
        <dbReference type="ARBA" id="ARBA00009437"/>
    </source>
</evidence>
<evidence type="ECO:0000259" key="5">
    <source>
        <dbReference type="PROSITE" id="PS50931"/>
    </source>
</evidence>
<evidence type="ECO:0000256" key="4">
    <source>
        <dbReference type="ARBA" id="ARBA00023163"/>
    </source>
</evidence>
<proteinExistence type="inferred from homology"/>
<keyword evidence="2" id="KW-0805">Transcription regulation</keyword>
<protein>
    <submittedName>
        <fullName evidence="6">LysR family transcriptional regulator</fullName>
    </submittedName>
</protein>
<name>A0ABV7W7V0_9BURK</name>
<dbReference type="Gene3D" id="1.10.10.10">
    <property type="entry name" value="Winged helix-like DNA-binding domain superfamily/Winged helix DNA-binding domain"/>
    <property type="match status" value="1"/>
</dbReference>
<dbReference type="InterPro" id="IPR036388">
    <property type="entry name" value="WH-like_DNA-bd_sf"/>
</dbReference>
<keyword evidence="4" id="KW-0804">Transcription</keyword>
<comment type="similarity">
    <text evidence="1">Belongs to the LysR transcriptional regulatory family.</text>
</comment>
<sequence>MPAASTVLLNRLLARGKFRHAQVLMELAELGSVQRAADAMGMTQSSVTQSLAYLEQLLEVQLFHRHARGVRPTEACLDLLPVARQIVAGLGAGAEAVAARQHQGQGVVRLVASGAAINGFLLPALAAFGERHPQVGVQLQELERDDLLLQVSSGQVDLAVCRQPAVVPSGWRFDAVAGDHLVVVCGPHNPLAGRRLRSWKTLSEATWLLPPVDSIARVRFEEVAAGFPRPAATYPVVTRSLSTLVWLLRNKPVLALLPYRSMAAWLGQGLLSTVAMDTGFSLEPVGVLQPEQGTRAAPVLLARWLLSAAAEVPPGGGV</sequence>
<dbReference type="SUPFAM" id="SSF46785">
    <property type="entry name" value="Winged helix' DNA-binding domain"/>
    <property type="match status" value="1"/>
</dbReference>
<evidence type="ECO:0000313" key="7">
    <source>
        <dbReference type="Proteomes" id="UP001595729"/>
    </source>
</evidence>
<comment type="caution">
    <text evidence="6">The sequence shown here is derived from an EMBL/GenBank/DDBJ whole genome shotgun (WGS) entry which is preliminary data.</text>
</comment>
<dbReference type="Proteomes" id="UP001595729">
    <property type="component" value="Unassembled WGS sequence"/>
</dbReference>
<dbReference type="InterPro" id="IPR036390">
    <property type="entry name" value="WH_DNA-bd_sf"/>
</dbReference>
<keyword evidence="7" id="KW-1185">Reference proteome</keyword>
<dbReference type="InterPro" id="IPR005119">
    <property type="entry name" value="LysR_subst-bd"/>
</dbReference>
<dbReference type="RefSeq" id="WP_382176705.1">
    <property type="nucleotide sequence ID" value="NZ_JBHRXX010000007.1"/>
</dbReference>
<dbReference type="SUPFAM" id="SSF53850">
    <property type="entry name" value="Periplasmic binding protein-like II"/>
    <property type="match status" value="1"/>
</dbReference>
<feature type="domain" description="HTH lysR-type" evidence="5">
    <location>
        <begin position="17"/>
        <end position="73"/>
    </location>
</feature>
<dbReference type="Pfam" id="PF03466">
    <property type="entry name" value="LysR_substrate"/>
    <property type="match status" value="1"/>
</dbReference>
<keyword evidence="3" id="KW-0238">DNA-binding</keyword>
<accession>A0ABV7W7V0</accession>
<gene>
    <name evidence="6" type="ORF">ACFOPI_17795</name>
</gene>
<dbReference type="PANTHER" id="PTHR30419">
    <property type="entry name" value="HTH-TYPE TRANSCRIPTIONAL REGULATOR YBHD"/>
    <property type="match status" value="1"/>
</dbReference>
<dbReference type="PANTHER" id="PTHR30419:SF8">
    <property type="entry name" value="NITROGEN ASSIMILATION TRANSCRIPTIONAL ACTIVATOR-RELATED"/>
    <property type="match status" value="1"/>
</dbReference>
<dbReference type="Gene3D" id="3.40.190.10">
    <property type="entry name" value="Periplasmic binding protein-like II"/>
    <property type="match status" value="2"/>
</dbReference>
<reference evidence="7" key="1">
    <citation type="journal article" date="2019" name="Int. J. Syst. Evol. Microbiol.">
        <title>The Global Catalogue of Microorganisms (GCM) 10K type strain sequencing project: providing services to taxonomists for standard genome sequencing and annotation.</title>
        <authorList>
            <consortium name="The Broad Institute Genomics Platform"/>
            <consortium name="The Broad Institute Genome Sequencing Center for Infectious Disease"/>
            <person name="Wu L."/>
            <person name="Ma J."/>
        </authorList>
    </citation>
    <scope>NUCLEOTIDE SEQUENCE [LARGE SCALE GENOMIC DNA]</scope>
    <source>
        <strain evidence="7">KCTC 42501</strain>
    </source>
</reference>
<evidence type="ECO:0000256" key="2">
    <source>
        <dbReference type="ARBA" id="ARBA00023015"/>
    </source>
</evidence>
<evidence type="ECO:0000256" key="3">
    <source>
        <dbReference type="ARBA" id="ARBA00023125"/>
    </source>
</evidence>
<dbReference type="PROSITE" id="PS50931">
    <property type="entry name" value="HTH_LYSR"/>
    <property type="match status" value="1"/>
</dbReference>
<dbReference type="Pfam" id="PF00126">
    <property type="entry name" value="HTH_1"/>
    <property type="match status" value="1"/>
</dbReference>
<evidence type="ECO:0000313" key="6">
    <source>
        <dbReference type="EMBL" id="MFC3685459.1"/>
    </source>
</evidence>
<dbReference type="EMBL" id="JBHRXX010000007">
    <property type="protein sequence ID" value="MFC3685459.1"/>
    <property type="molecule type" value="Genomic_DNA"/>
</dbReference>
<dbReference type="InterPro" id="IPR000847">
    <property type="entry name" value="LysR_HTH_N"/>
</dbReference>
<organism evidence="6 7">
    <name type="scientific">Hydrogenophaga luteola</name>
    <dbReference type="NCBI Taxonomy" id="1591122"/>
    <lineage>
        <taxon>Bacteria</taxon>
        <taxon>Pseudomonadati</taxon>
        <taxon>Pseudomonadota</taxon>
        <taxon>Betaproteobacteria</taxon>
        <taxon>Burkholderiales</taxon>
        <taxon>Comamonadaceae</taxon>
        <taxon>Hydrogenophaga</taxon>
    </lineage>
</organism>